<accession>A0A6C0DGF3</accession>
<name>A0A6C0DGF3_9ZZZZ</name>
<reference evidence="1" key="1">
    <citation type="journal article" date="2020" name="Nature">
        <title>Giant virus diversity and host interactions through global metagenomics.</title>
        <authorList>
            <person name="Schulz F."/>
            <person name="Roux S."/>
            <person name="Paez-Espino D."/>
            <person name="Jungbluth S."/>
            <person name="Walsh D.A."/>
            <person name="Denef V.J."/>
            <person name="McMahon K.D."/>
            <person name="Konstantinidis K.T."/>
            <person name="Eloe-Fadrosh E.A."/>
            <person name="Kyrpides N.C."/>
            <person name="Woyke T."/>
        </authorList>
    </citation>
    <scope>NUCLEOTIDE SEQUENCE</scope>
    <source>
        <strain evidence="1">GVMAG-M-3300023174-176</strain>
    </source>
</reference>
<evidence type="ECO:0000313" key="1">
    <source>
        <dbReference type="EMBL" id="QHT15607.1"/>
    </source>
</evidence>
<protein>
    <submittedName>
        <fullName evidence="1">Uncharacterized protein</fullName>
    </submittedName>
</protein>
<dbReference type="EMBL" id="MN739613">
    <property type="protein sequence ID" value="QHT15607.1"/>
    <property type="molecule type" value="Genomic_DNA"/>
</dbReference>
<proteinExistence type="predicted"/>
<dbReference type="AlphaFoldDB" id="A0A6C0DGF3"/>
<sequence>MSDTCLVFKNFYDYDPVLKIPDNLPTNMTPVYITDSSSNISIATSLGWQCFYVDTFKNITDPFQMRLTIAYINCYVEKVVPELLKYKYIFICDSNVVKLDSNYTDFINKRNINKALYLTSGWYRGHNNTMERELQRSLRNIRWRYNFDQMIHATNRYMTELWKLNIDIHDTPVVSAKYIGWNISHPNKELLADYVYEEYKKHLQGNIIFSFILKLYPEYIEHYTDFKNDGAVIDHVYKR</sequence>
<organism evidence="1">
    <name type="scientific">viral metagenome</name>
    <dbReference type="NCBI Taxonomy" id="1070528"/>
    <lineage>
        <taxon>unclassified sequences</taxon>
        <taxon>metagenomes</taxon>
        <taxon>organismal metagenomes</taxon>
    </lineage>
</organism>